<comment type="caution">
    <text evidence="10">The sequence shown here is derived from an EMBL/GenBank/DDBJ whole genome shotgun (WGS) entry which is preliminary data.</text>
</comment>
<keyword evidence="4" id="KW-0067">ATP-binding</keyword>
<keyword evidence="5 7" id="KW-0238">DNA-binding</keyword>
<keyword evidence="3 7" id="KW-0227">DNA damage</keyword>
<dbReference type="GO" id="GO:0005829">
    <property type="term" value="C:cytosol"/>
    <property type="evidence" value="ECO:0007669"/>
    <property type="project" value="TreeGrafter"/>
</dbReference>
<feature type="compositionally biased region" description="Gly residues" evidence="8">
    <location>
        <begin position="990"/>
        <end position="1014"/>
    </location>
</feature>
<dbReference type="InterPro" id="IPR007860">
    <property type="entry name" value="DNA_mmatch_repair_MutS_con_dom"/>
</dbReference>
<evidence type="ECO:0000256" key="4">
    <source>
        <dbReference type="ARBA" id="ARBA00022840"/>
    </source>
</evidence>
<evidence type="ECO:0000313" key="11">
    <source>
        <dbReference type="Proteomes" id="UP000323011"/>
    </source>
</evidence>
<feature type="compositionally biased region" description="Low complexity" evidence="8">
    <location>
        <begin position="727"/>
        <end position="747"/>
    </location>
</feature>
<sequence>MFQMGEFFEIFWEDAFLAAQLLGINCTTRGTHEGRAVPLAGVPLHAAPTHWARLLEAGKRVAVVEQRGTPRPGTLVERQVTRILTPGTASDVAASGGWPGGAGAGSDGFGSASPGFSFSALSSSPSPLVAAVSPPAPGCSRIGVAWADVTTGQLFLAEAPSWDAVPALLARYPPAEVVLPAPPTSPAEEGVRRLASALHRGAVSGCADARTAWLAERWLAAEGAPSHAPADSATSPGRDAAAPSALSAGQQAEAALRSRLARRCPTPGSLAEEHWAAGLSGPRLRAAVAAAEYVAWTGACGGWGGLPDGPDAGWTADGPLPPALPFDSSLGPPMLVHVDAPGWTGGASARADGEAQGPLEGPGDEPAAGVLAPDSPAGGSPATAGRAAATARALVGGATGAGAVRDWRTSAAWKPPPVVVMDASTLRAMELHRSMAPGARRRAQGSLLHVLDKTGTAGGGRLLDRRLGLPLASAPAVRRRLDAVEAVQGRVVLLTAVRSALSRVGDAERAVRRLALGRSRASVSDLATLRGALVAAAEASDALARTLGRETTQEARGQAAVQGDGGGGGGGGGGSGDLAPAWDDATPWSALEAAARAEFDWESTGPAPSLAASLQAALGLAVDRGDAGSADASPGDAARPAVHEGVLRSALASTVGEGASAVTDLLRHLREALVEEVPAAAGATAGVGVLGMSPRMAANRAAAAAAAAAAATARRASEADEAEEETAGGASAASRAGSAGESESTGDGAEDAGSCGNGGWLRRGYLPALDEAYALRDGAAEAVAAAEAEFRALTGVSGVRVKRVGEGGFFVDVPRRFEEASGVAAAVESGALWRVRTLKSSVRFKSRSLLELDRAASEAAERVGRLEGEAFDRLAARIASAAPEIGVVLTALAVLDVTAGLAFAAQELRLCRPHVLGPGEAKRELGLSCSTAAQRGAGGSGVEEDLGTSLYLEGLRHVVVERGLMDGWGAASGAGSGADAAEGAGSARDGLGGEGGTAGPGSVGSEGGGGGEGAASGSDAWLVSGPGSEARREDRAGASAKSFVPLQVVLRGRVSGASGGAGEGAAASGAGASAAAAGLPFAAPVGSAAASARDVAERMAPAAEALRQEGRQWVLTGPNVAGKSTVLRAAAQAALLAQMGSFVPAEAAVVGACDRVFARVGASDDLARELSTFLVEMEEAAGILRHAGPSSLVVVDELGRGTAAVDGLSIAAAALHDLAAPGIDARTLFATHYHELADMDWERSQSCPACDSVPMRAAATRRLAVAMAACDAFRAKEDPTGNGCACAASAVRCRTIAVRLGSPGEAPVFTHHIVPGVAEGSFGLVAAKSAGVPPATVAKAAGLMEALHAER</sequence>
<dbReference type="Pfam" id="PF05188">
    <property type="entry name" value="MutS_II"/>
    <property type="match status" value="1"/>
</dbReference>
<dbReference type="InterPro" id="IPR036678">
    <property type="entry name" value="MutS_con_dom_sf"/>
</dbReference>
<evidence type="ECO:0000256" key="2">
    <source>
        <dbReference type="ARBA" id="ARBA00022741"/>
    </source>
</evidence>
<proteinExistence type="inferred from homology"/>
<evidence type="ECO:0000256" key="8">
    <source>
        <dbReference type="SAM" id="MobiDB-lite"/>
    </source>
</evidence>
<dbReference type="SMART" id="SM00533">
    <property type="entry name" value="MUTSd"/>
    <property type="match status" value="1"/>
</dbReference>
<dbReference type="SUPFAM" id="SSF52540">
    <property type="entry name" value="P-loop containing nucleoside triphosphate hydrolases"/>
    <property type="match status" value="1"/>
</dbReference>
<evidence type="ECO:0000259" key="9">
    <source>
        <dbReference type="PROSITE" id="PS00486"/>
    </source>
</evidence>
<dbReference type="SUPFAM" id="SSF48334">
    <property type="entry name" value="DNA repair protein MutS, domain III"/>
    <property type="match status" value="1"/>
</dbReference>
<dbReference type="PANTHER" id="PTHR11361:SF34">
    <property type="entry name" value="DNA MISMATCH REPAIR PROTEIN MSH1, MITOCHONDRIAL"/>
    <property type="match status" value="1"/>
</dbReference>
<feature type="region of interest" description="Disordered" evidence="8">
    <location>
        <begin position="345"/>
        <end position="385"/>
    </location>
</feature>
<keyword evidence="2 7" id="KW-0547">Nucleotide-binding</keyword>
<feature type="compositionally biased region" description="Gly residues" evidence="8">
    <location>
        <begin position="563"/>
        <end position="576"/>
    </location>
</feature>
<feature type="compositionally biased region" description="Low complexity" evidence="8">
    <location>
        <begin position="371"/>
        <end position="385"/>
    </location>
</feature>
<dbReference type="GO" id="GO:0030983">
    <property type="term" value="F:mismatched DNA binding"/>
    <property type="evidence" value="ECO:0007669"/>
    <property type="project" value="InterPro"/>
</dbReference>
<dbReference type="SMART" id="SM00534">
    <property type="entry name" value="MUTSac"/>
    <property type="match status" value="1"/>
</dbReference>
<dbReference type="Proteomes" id="UP000323011">
    <property type="component" value="Unassembled WGS sequence"/>
</dbReference>
<evidence type="ECO:0000256" key="1">
    <source>
        <dbReference type="ARBA" id="ARBA00006271"/>
    </source>
</evidence>
<gene>
    <name evidence="10" type="ORF">FNF29_04467</name>
</gene>
<dbReference type="InterPro" id="IPR007696">
    <property type="entry name" value="DNA_mismatch_repair_MutS_core"/>
</dbReference>
<dbReference type="GO" id="GO:0140664">
    <property type="term" value="F:ATP-dependent DNA damage sensor activity"/>
    <property type="evidence" value="ECO:0007669"/>
    <property type="project" value="InterPro"/>
</dbReference>
<feature type="compositionally biased region" description="Low complexity" evidence="8">
    <location>
        <begin position="977"/>
        <end position="989"/>
    </location>
</feature>
<dbReference type="EMBL" id="VLTN01000026">
    <property type="protein sequence ID" value="KAA0151543.1"/>
    <property type="molecule type" value="Genomic_DNA"/>
</dbReference>
<feature type="region of interest" description="Disordered" evidence="8">
    <location>
        <begin position="715"/>
        <end position="753"/>
    </location>
</feature>
<evidence type="ECO:0000256" key="7">
    <source>
        <dbReference type="RuleBase" id="RU003756"/>
    </source>
</evidence>
<organism evidence="10 11">
    <name type="scientific">Cafeteria roenbergensis</name>
    <name type="common">Marine flagellate</name>
    <dbReference type="NCBI Taxonomy" id="33653"/>
    <lineage>
        <taxon>Eukaryota</taxon>
        <taxon>Sar</taxon>
        <taxon>Stramenopiles</taxon>
        <taxon>Bigyra</taxon>
        <taxon>Opalozoa</taxon>
        <taxon>Bicosoecida</taxon>
        <taxon>Cafeteriaceae</taxon>
        <taxon>Cafeteria</taxon>
    </lineage>
</organism>
<comment type="function">
    <text evidence="7">Component of the post-replicative DNA mismatch repair system (MMR).</text>
</comment>
<accession>A0A5A8CEK1</accession>
<dbReference type="Gene3D" id="1.10.1420.10">
    <property type="match status" value="2"/>
</dbReference>
<dbReference type="InterPro" id="IPR027417">
    <property type="entry name" value="P-loop_NTPase"/>
</dbReference>
<dbReference type="Pfam" id="PF05190">
    <property type="entry name" value="MutS_IV"/>
    <property type="match status" value="1"/>
</dbReference>
<dbReference type="GO" id="GO:0005524">
    <property type="term" value="F:ATP binding"/>
    <property type="evidence" value="ECO:0007669"/>
    <property type="project" value="UniProtKB-KW"/>
</dbReference>
<dbReference type="InterPro" id="IPR045076">
    <property type="entry name" value="MutS"/>
</dbReference>
<evidence type="ECO:0000256" key="5">
    <source>
        <dbReference type="ARBA" id="ARBA00023125"/>
    </source>
</evidence>
<protein>
    <recommendedName>
        <fullName evidence="9">DNA mismatch repair proteins mutS family domain-containing protein</fullName>
    </recommendedName>
</protein>
<dbReference type="Gene3D" id="3.40.50.300">
    <property type="entry name" value="P-loop containing nucleotide triphosphate hydrolases"/>
    <property type="match status" value="1"/>
</dbReference>
<dbReference type="InterPro" id="IPR007861">
    <property type="entry name" value="DNA_mismatch_repair_MutS_clamp"/>
</dbReference>
<reference evidence="10 11" key="1">
    <citation type="submission" date="2019-07" db="EMBL/GenBank/DDBJ databases">
        <title>Genomes of Cafeteria roenbergensis.</title>
        <authorList>
            <person name="Fischer M.G."/>
            <person name="Hackl T."/>
            <person name="Roman M."/>
        </authorList>
    </citation>
    <scope>NUCLEOTIDE SEQUENCE [LARGE SCALE GENOMIC DNA]</scope>
    <source>
        <strain evidence="10 11">BVI</strain>
    </source>
</reference>
<name>A0A5A8CEK1_CAFRO</name>
<dbReference type="GO" id="GO:0006298">
    <property type="term" value="P:mismatch repair"/>
    <property type="evidence" value="ECO:0007669"/>
    <property type="project" value="InterPro"/>
</dbReference>
<feature type="region of interest" description="Disordered" evidence="8">
    <location>
        <begin position="975"/>
        <end position="1037"/>
    </location>
</feature>
<dbReference type="SUPFAM" id="SSF55271">
    <property type="entry name" value="DNA repair protein MutS, domain I"/>
    <property type="match status" value="1"/>
</dbReference>
<dbReference type="PROSITE" id="PS00486">
    <property type="entry name" value="DNA_MISMATCH_REPAIR_2"/>
    <property type="match status" value="1"/>
</dbReference>
<dbReference type="InterPro" id="IPR007695">
    <property type="entry name" value="DNA_mismatch_repair_MutS-lik_N"/>
</dbReference>
<evidence type="ECO:0000256" key="3">
    <source>
        <dbReference type="ARBA" id="ARBA00022763"/>
    </source>
</evidence>
<feature type="region of interest" description="Disordered" evidence="8">
    <location>
        <begin position="549"/>
        <end position="581"/>
    </location>
</feature>
<comment type="similarity">
    <text evidence="1 7">Belongs to the DNA mismatch repair MutS family.</text>
</comment>
<keyword evidence="6 7" id="KW-0234">DNA repair</keyword>
<dbReference type="InterPro" id="IPR016151">
    <property type="entry name" value="DNA_mismatch_repair_MutS_N"/>
</dbReference>
<dbReference type="Gene3D" id="3.30.420.110">
    <property type="entry name" value="MutS, connector domain"/>
    <property type="match status" value="1"/>
</dbReference>
<dbReference type="InterPro" id="IPR036187">
    <property type="entry name" value="DNA_mismatch_repair_MutS_sf"/>
</dbReference>
<dbReference type="PANTHER" id="PTHR11361">
    <property type="entry name" value="DNA MISMATCH REPAIR PROTEIN MUTS FAMILY MEMBER"/>
    <property type="match status" value="1"/>
</dbReference>
<feature type="domain" description="DNA mismatch repair proteins mutS family" evidence="9">
    <location>
        <begin position="1191"/>
        <end position="1207"/>
    </location>
</feature>
<evidence type="ECO:0000256" key="6">
    <source>
        <dbReference type="ARBA" id="ARBA00023204"/>
    </source>
</evidence>
<dbReference type="SUPFAM" id="SSF53150">
    <property type="entry name" value="DNA repair protein MutS, domain II"/>
    <property type="match status" value="1"/>
</dbReference>
<dbReference type="Pfam" id="PF00488">
    <property type="entry name" value="MutS_V"/>
    <property type="match status" value="1"/>
</dbReference>
<dbReference type="InterPro" id="IPR000432">
    <property type="entry name" value="DNA_mismatch_repair_MutS_C"/>
</dbReference>
<evidence type="ECO:0000313" key="10">
    <source>
        <dbReference type="EMBL" id="KAA0151543.1"/>
    </source>
</evidence>
<dbReference type="Pfam" id="PF05192">
    <property type="entry name" value="MutS_III"/>
    <property type="match status" value="1"/>
</dbReference>
<dbReference type="Gene3D" id="3.40.1170.10">
    <property type="entry name" value="DNA repair protein MutS, domain I"/>
    <property type="match status" value="1"/>
</dbReference>
<dbReference type="Pfam" id="PF01624">
    <property type="entry name" value="MutS_I"/>
    <property type="match status" value="1"/>
</dbReference>
<feature type="region of interest" description="Disordered" evidence="8">
    <location>
        <begin position="225"/>
        <end position="249"/>
    </location>
</feature>
<keyword evidence="11" id="KW-1185">Reference proteome</keyword>